<protein>
    <submittedName>
        <fullName evidence="4">PAS domain S-box-containing protein/diguanylate cyclase (GGDEF)-like protein</fullName>
    </submittedName>
</protein>
<gene>
    <name evidence="4" type="ORF">EDD77_13428</name>
</gene>
<dbReference type="PROSITE" id="PS50887">
    <property type="entry name" value="GGDEF"/>
    <property type="match status" value="1"/>
</dbReference>
<dbReference type="STRING" id="1650663.GCA_001486665_00792"/>
<dbReference type="Gene3D" id="3.30.70.270">
    <property type="match status" value="1"/>
</dbReference>
<evidence type="ECO:0000313" key="5">
    <source>
        <dbReference type="Proteomes" id="UP000295184"/>
    </source>
</evidence>
<dbReference type="Gene3D" id="3.30.450.20">
    <property type="entry name" value="PAS domain"/>
    <property type="match status" value="1"/>
</dbReference>
<feature type="domain" description="PAC" evidence="2">
    <location>
        <begin position="239"/>
        <end position="290"/>
    </location>
</feature>
<dbReference type="PROSITE" id="PS50113">
    <property type="entry name" value="PAC"/>
    <property type="match status" value="1"/>
</dbReference>
<proteinExistence type="predicted"/>
<dbReference type="Gene3D" id="3.10.450.50">
    <property type="match status" value="1"/>
</dbReference>
<dbReference type="CDD" id="cd00130">
    <property type="entry name" value="PAS"/>
    <property type="match status" value="1"/>
</dbReference>
<dbReference type="AlphaFoldDB" id="A0A4R1QKM9"/>
<dbReference type="PROSITE" id="PS50112">
    <property type="entry name" value="PAS"/>
    <property type="match status" value="1"/>
</dbReference>
<dbReference type="OrthoDB" id="9804955at2"/>
<dbReference type="CDD" id="cd01949">
    <property type="entry name" value="GGDEF"/>
    <property type="match status" value="1"/>
</dbReference>
<dbReference type="InterPro" id="IPR001610">
    <property type="entry name" value="PAC"/>
</dbReference>
<dbReference type="Proteomes" id="UP000295184">
    <property type="component" value="Unassembled WGS sequence"/>
</dbReference>
<dbReference type="InterPro" id="IPR013655">
    <property type="entry name" value="PAS_fold_3"/>
</dbReference>
<dbReference type="PANTHER" id="PTHR44757:SF2">
    <property type="entry name" value="BIOFILM ARCHITECTURE MAINTENANCE PROTEIN MBAA"/>
    <property type="match status" value="1"/>
</dbReference>
<organism evidence="4 5">
    <name type="scientific">Allofournierella massiliensis</name>
    <dbReference type="NCBI Taxonomy" id="1650663"/>
    <lineage>
        <taxon>Bacteria</taxon>
        <taxon>Bacillati</taxon>
        <taxon>Bacillota</taxon>
        <taxon>Clostridia</taxon>
        <taxon>Eubacteriales</taxon>
        <taxon>Oscillospiraceae</taxon>
        <taxon>Allofournierella</taxon>
    </lineage>
</organism>
<dbReference type="PANTHER" id="PTHR44757">
    <property type="entry name" value="DIGUANYLATE CYCLASE DGCP"/>
    <property type="match status" value="1"/>
</dbReference>
<feature type="domain" description="PAS" evidence="1">
    <location>
        <begin position="190"/>
        <end position="236"/>
    </location>
</feature>
<evidence type="ECO:0000259" key="3">
    <source>
        <dbReference type="PROSITE" id="PS50887"/>
    </source>
</evidence>
<dbReference type="SMART" id="SM00086">
    <property type="entry name" value="PAC"/>
    <property type="match status" value="1"/>
</dbReference>
<dbReference type="EMBL" id="SLUM01000034">
    <property type="protein sequence ID" value="TCL53453.1"/>
    <property type="molecule type" value="Genomic_DNA"/>
</dbReference>
<dbReference type="SUPFAM" id="SSF54427">
    <property type="entry name" value="NTF2-like"/>
    <property type="match status" value="1"/>
</dbReference>
<dbReference type="NCBIfam" id="TIGR00229">
    <property type="entry name" value="sensory_box"/>
    <property type="match status" value="1"/>
</dbReference>
<dbReference type="Pfam" id="PF00990">
    <property type="entry name" value="GGDEF"/>
    <property type="match status" value="1"/>
</dbReference>
<dbReference type="SUPFAM" id="SSF55073">
    <property type="entry name" value="Nucleotide cyclase"/>
    <property type="match status" value="1"/>
</dbReference>
<sequence>MHATVRAEDVFCWLDEFCSRYFRQRDAEATLALLSPRFLSVGTGEGEVALDKAQFRHLLLEELRALPWPMSCAIENFTSHRRADTCWDCFCDLLVGLEQPERHVHVTYRIRLTAGFHVEDERWFIDTMHASEASHTQEDGEFFPLSFVFQGTEQINRKTQRELTEILVQLMPGGVVGGYVEEGFPLYVANDRMLQMAGYSSYEEFDRAIQGLVINSIHPDDRDFVTMLVHQALTKGDQYEVQYRMKRRDGSDMWVHDIGRKTIADNGREAIISVLVDISEQVSAKKDLEKAADKDPLTGLFNRKAAQTRIETAMHTSGGYLFVIMDLDNFKQVNDRYGHQQGDRALYEFAGLLTHTFRRTDTLFRLGGDEFGVFFAAPREVGVLEYKLKSLVQNYQALAQKNWPRACSSLSIGGVHGQMPREFAELYRMADKVLYEVKKEGKGSVRILPL</sequence>
<dbReference type="InterPro" id="IPR035965">
    <property type="entry name" value="PAS-like_dom_sf"/>
</dbReference>
<dbReference type="InterPro" id="IPR000014">
    <property type="entry name" value="PAS"/>
</dbReference>
<accession>A0A4R1QKM9</accession>
<evidence type="ECO:0000259" key="2">
    <source>
        <dbReference type="PROSITE" id="PS50113"/>
    </source>
</evidence>
<dbReference type="NCBIfam" id="TIGR00254">
    <property type="entry name" value="GGDEF"/>
    <property type="match status" value="1"/>
</dbReference>
<feature type="domain" description="GGDEF" evidence="3">
    <location>
        <begin position="318"/>
        <end position="450"/>
    </location>
</feature>
<dbReference type="InterPro" id="IPR052155">
    <property type="entry name" value="Biofilm_reg_signaling"/>
</dbReference>
<name>A0A4R1QKM9_9FIRM</name>
<dbReference type="InterPro" id="IPR000700">
    <property type="entry name" value="PAS-assoc_C"/>
</dbReference>
<dbReference type="SUPFAM" id="SSF55785">
    <property type="entry name" value="PYP-like sensor domain (PAS domain)"/>
    <property type="match status" value="1"/>
</dbReference>
<dbReference type="SMART" id="SM00267">
    <property type="entry name" value="GGDEF"/>
    <property type="match status" value="1"/>
</dbReference>
<dbReference type="InterPro" id="IPR000160">
    <property type="entry name" value="GGDEF_dom"/>
</dbReference>
<dbReference type="InterPro" id="IPR043128">
    <property type="entry name" value="Rev_trsase/Diguanyl_cyclase"/>
</dbReference>
<comment type="caution">
    <text evidence="4">The sequence shown here is derived from an EMBL/GenBank/DDBJ whole genome shotgun (WGS) entry which is preliminary data.</text>
</comment>
<dbReference type="RefSeq" id="WP_058963298.1">
    <property type="nucleotide sequence ID" value="NZ_CABKVM010000014.1"/>
</dbReference>
<dbReference type="InterPro" id="IPR032710">
    <property type="entry name" value="NTF2-like_dom_sf"/>
</dbReference>
<evidence type="ECO:0000313" key="4">
    <source>
        <dbReference type="EMBL" id="TCL53453.1"/>
    </source>
</evidence>
<dbReference type="Pfam" id="PF08447">
    <property type="entry name" value="PAS_3"/>
    <property type="match status" value="1"/>
</dbReference>
<dbReference type="InterPro" id="IPR029787">
    <property type="entry name" value="Nucleotide_cyclase"/>
</dbReference>
<evidence type="ECO:0000259" key="1">
    <source>
        <dbReference type="PROSITE" id="PS50112"/>
    </source>
</evidence>
<reference evidence="4 5" key="1">
    <citation type="submission" date="2019-03" db="EMBL/GenBank/DDBJ databases">
        <title>Genomic Encyclopedia of Type Strains, Phase IV (KMG-IV): sequencing the most valuable type-strain genomes for metagenomic binning, comparative biology and taxonomic classification.</title>
        <authorList>
            <person name="Goeker M."/>
        </authorList>
    </citation>
    <scope>NUCLEOTIDE SEQUENCE [LARGE SCALE GENOMIC DNA]</scope>
    <source>
        <strain evidence="4 5">DSM 100451</strain>
    </source>
</reference>